<reference evidence="1" key="1">
    <citation type="submission" date="2020-08" db="EMBL/GenBank/DDBJ databases">
        <title>Genome public.</title>
        <authorList>
            <person name="Liu C."/>
            <person name="Sun Q."/>
        </authorList>
    </citation>
    <scope>NUCLEOTIDE SEQUENCE</scope>
    <source>
        <strain evidence="1">NSJ-28</strain>
    </source>
</reference>
<name>A0A923RZU5_9FIRM</name>
<dbReference type="Proteomes" id="UP000606499">
    <property type="component" value="Unassembled WGS sequence"/>
</dbReference>
<dbReference type="AlphaFoldDB" id="A0A923RZU5"/>
<keyword evidence="2" id="KW-1185">Reference proteome</keyword>
<proteinExistence type="predicted"/>
<accession>A0A923RZU5</accession>
<protein>
    <submittedName>
        <fullName evidence="1">Uncharacterized protein</fullName>
    </submittedName>
</protein>
<dbReference type="RefSeq" id="WP_186950337.1">
    <property type="nucleotide sequence ID" value="NZ_JACOPL010000021.1"/>
</dbReference>
<dbReference type="EMBL" id="JACOPL010000021">
    <property type="protein sequence ID" value="MBC5726630.1"/>
    <property type="molecule type" value="Genomic_DNA"/>
</dbReference>
<organism evidence="1 2">
    <name type="scientific">Agathobaculum faecis</name>
    <dbReference type="NCBI Taxonomy" id="2763013"/>
    <lineage>
        <taxon>Bacteria</taxon>
        <taxon>Bacillati</taxon>
        <taxon>Bacillota</taxon>
        <taxon>Clostridia</taxon>
        <taxon>Eubacteriales</taxon>
        <taxon>Butyricicoccaceae</taxon>
        <taxon>Agathobaculum</taxon>
    </lineage>
</organism>
<sequence length="75" mass="8767">MKPSEKMYTAEEMDRVIKINMRLLEKFREPLLEEYGSTVSDVLKMMDMLYQEQNSKMPAMWYEYGFGGEIAGGAE</sequence>
<evidence type="ECO:0000313" key="2">
    <source>
        <dbReference type="Proteomes" id="UP000606499"/>
    </source>
</evidence>
<evidence type="ECO:0000313" key="1">
    <source>
        <dbReference type="EMBL" id="MBC5726630.1"/>
    </source>
</evidence>
<gene>
    <name evidence="1" type="ORF">H8S45_14340</name>
</gene>
<comment type="caution">
    <text evidence="1">The sequence shown here is derived from an EMBL/GenBank/DDBJ whole genome shotgun (WGS) entry which is preliminary data.</text>
</comment>